<evidence type="ECO:0000313" key="3">
    <source>
        <dbReference type="EMBL" id="SHM81125.1"/>
    </source>
</evidence>
<gene>
    <name evidence="2" type="ORF">B0A72_02775</name>
    <name evidence="3" type="ORF">SAMN05444387_3260</name>
</gene>
<keyword evidence="1" id="KW-1133">Transmembrane helix</keyword>
<organism evidence="2 5">
    <name type="scientific">Flavobacterium pectinovorum</name>
    <dbReference type="NCBI Taxonomy" id="29533"/>
    <lineage>
        <taxon>Bacteria</taxon>
        <taxon>Pseudomonadati</taxon>
        <taxon>Bacteroidota</taxon>
        <taxon>Flavobacteriia</taxon>
        <taxon>Flavobacteriales</taxon>
        <taxon>Flavobacteriaceae</taxon>
        <taxon>Flavobacterium</taxon>
    </lineage>
</organism>
<accession>A0AB36P6X4</accession>
<comment type="caution">
    <text evidence="2">The sequence shown here is derived from an EMBL/GenBank/DDBJ whole genome shotgun (WGS) entry which is preliminary data.</text>
</comment>
<dbReference type="Proteomes" id="UP000198431">
    <property type="component" value="Unassembled WGS sequence"/>
</dbReference>
<evidence type="ECO:0000256" key="1">
    <source>
        <dbReference type="SAM" id="Phobius"/>
    </source>
</evidence>
<dbReference type="Proteomes" id="UP000184216">
    <property type="component" value="Unassembled WGS sequence"/>
</dbReference>
<evidence type="ECO:0000313" key="2">
    <source>
        <dbReference type="EMBL" id="OXB07807.1"/>
    </source>
</evidence>
<dbReference type="EMBL" id="MUHB01000003">
    <property type="protein sequence ID" value="OXB07807.1"/>
    <property type="molecule type" value="Genomic_DNA"/>
</dbReference>
<proteinExistence type="predicted"/>
<keyword evidence="1" id="KW-0812">Transmembrane</keyword>
<dbReference type="AlphaFoldDB" id="A0AB36P6X4"/>
<feature type="transmembrane region" description="Helical" evidence="1">
    <location>
        <begin position="53"/>
        <end position="76"/>
    </location>
</feature>
<name>A0AB36P6X4_9FLAO</name>
<reference evidence="2 5" key="1">
    <citation type="submission" date="2016-11" db="EMBL/GenBank/DDBJ databases">
        <title>Whole genomes of Flavobacteriaceae.</title>
        <authorList>
            <person name="Stine C."/>
            <person name="Li C."/>
            <person name="Tadesse D."/>
        </authorList>
    </citation>
    <scope>NUCLEOTIDE SEQUENCE [LARGE SCALE GENOMIC DNA]</scope>
    <source>
        <strain evidence="2 5">ATCC 19366</strain>
    </source>
</reference>
<dbReference type="EMBL" id="FRBX01000004">
    <property type="protein sequence ID" value="SHM81125.1"/>
    <property type="molecule type" value="Genomic_DNA"/>
</dbReference>
<reference evidence="3 4" key="2">
    <citation type="submission" date="2016-11" db="EMBL/GenBank/DDBJ databases">
        <authorList>
            <person name="Varghese N."/>
            <person name="Submissions S."/>
        </authorList>
    </citation>
    <scope>NUCLEOTIDE SEQUENCE [LARGE SCALE GENOMIC DNA]</scope>
    <source>
        <strain evidence="3 4">DSM 6368</strain>
    </source>
</reference>
<feature type="transmembrane region" description="Helical" evidence="1">
    <location>
        <begin position="6"/>
        <end position="26"/>
    </location>
</feature>
<evidence type="ECO:0000313" key="5">
    <source>
        <dbReference type="Proteomes" id="UP000198431"/>
    </source>
</evidence>
<evidence type="ECO:0000313" key="4">
    <source>
        <dbReference type="Proteomes" id="UP000184216"/>
    </source>
</evidence>
<evidence type="ECO:0008006" key="6">
    <source>
        <dbReference type="Google" id="ProtNLM"/>
    </source>
</evidence>
<dbReference type="RefSeq" id="WP_073396342.1">
    <property type="nucleotide sequence ID" value="NZ_FRBX01000004.1"/>
</dbReference>
<keyword evidence="4" id="KW-1185">Reference proteome</keyword>
<keyword evidence="1" id="KW-0472">Membrane</keyword>
<sequence length="80" mass="9002">MNRDNAVLIIFGVLALVIGIALKLFIGRRRFYRRNSLGGEGFKNYRSSLLTPFWENLLTLAGGLLVFLGIIALAFAKWML</sequence>
<protein>
    <recommendedName>
        <fullName evidence="6">Molybdenum ABC transporter permease</fullName>
    </recommendedName>
</protein>